<keyword evidence="3" id="KW-1185">Reference proteome</keyword>
<gene>
    <name evidence="4" type="primary">LOC112468210</name>
</gene>
<dbReference type="SUPFAM" id="SSF81383">
    <property type="entry name" value="F-box domain"/>
    <property type="match status" value="1"/>
</dbReference>
<dbReference type="GeneID" id="112468210"/>
<dbReference type="SUPFAM" id="SSF52047">
    <property type="entry name" value="RNI-like"/>
    <property type="match status" value="1"/>
</dbReference>
<dbReference type="Gene3D" id="3.80.10.10">
    <property type="entry name" value="Ribonuclease Inhibitor"/>
    <property type="match status" value="1"/>
</dbReference>
<evidence type="ECO:0000313" key="4">
    <source>
        <dbReference type="RefSeq" id="XP_024893066.1"/>
    </source>
</evidence>
<evidence type="ECO:0000256" key="1">
    <source>
        <dbReference type="ARBA" id="ARBA00022786"/>
    </source>
</evidence>
<feature type="domain" description="F-box" evidence="2">
    <location>
        <begin position="344"/>
        <end position="390"/>
    </location>
</feature>
<dbReference type="CDD" id="cd09917">
    <property type="entry name" value="F-box_SF"/>
    <property type="match status" value="1"/>
</dbReference>
<name>A0A6J1RK43_9HYME</name>
<dbReference type="Pfam" id="PF12937">
    <property type="entry name" value="F-box-like"/>
    <property type="match status" value="1"/>
</dbReference>
<evidence type="ECO:0000259" key="2">
    <source>
        <dbReference type="PROSITE" id="PS50181"/>
    </source>
</evidence>
<proteinExistence type="predicted"/>
<evidence type="ECO:0000313" key="3">
    <source>
        <dbReference type="Proteomes" id="UP000504618"/>
    </source>
</evidence>
<dbReference type="SMART" id="SM00256">
    <property type="entry name" value="FBOX"/>
    <property type="match status" value="1"/>
</dbReference>
<dbReference type="RefSeq" id="XP_024893066.1">
    <property type="nucleotide sequence ID" value="XM_025037298.1"/>
</dbReference>
<dbReference type="GO" id="GO:0031146">
    <property type="term" value="P:SCF-dependent proteasomal ubiquitin-dependent protein catabolic process"/>
    <property type="evidence" value="ECO:0007669"/>
    <property type="project" value="TreeGrafter"/>
</dbReference>
<dbReference type="PANTHER" id="PTHR13318:SF190">
    <property type="entry name" value="PARTNER OF PAIRED, ISOFORM B"/>
    <property type="match status" value="1"/>
</dbReference>
<dbReference type="InterPro" id="IPR011009">
    <property type="entry name" value="Kinase-like_dom_sf"/>
</dbReference>
<keyword evidence="1" id="KW-0833">Ubl conjugation pathway</keyword>
<dbReference type="InterPro" id="IPR036047">
    <property type="entry name" value="F-box-like_dom_sf"/>
</dbReference>
<dbReference type="Proteomes" id="UP000504618">
    <property type="component" value="Unplaced"/>
</dbReference>
<dbReference type="InterPro" id="IPR032675">
    <property type="entry name" value="LRR_dom_sf"/>
</dbReference>
<dbReference type="GO" id="GO:0019005">
    <property type="term" value="C:SCF ubiquitin ligase complex"/>
    <property type="evidence" value="ECO:0007669"/>
    <property type="project" value="TreeGrafter"/>
</dbReference>
<dbReference type="InterPro" id="IPR001810">
    <property type="entry name" value="F-box_dom"/>
</dbReference>
<sequence length="632" mass="74868">MASNYQSLYGESCGRYPYIGRKSVGEEDISVDFSYQFVKKRHVKIHSNLSVFYTAPDIIGPPKFSNYGEPFQKLNGWNSDINISITPWQYEESMTTYHRILLPPRDQPIGHNYIDIEFHEAVYPIRVSIYEMSRNNPGDVIQILAQDDSNNKWFKLWGTDYKSEIDLQQQLATETDYKSEIVPPTSRLFSPPLSHPRDFKTKMLRLFFKDRYTDFHEIPLYTKLDAVMLIGTSKLVRPKNYDKSLTNLLKEINCMYFSHHENIHNLTADFKNAHLDIDYLQRHFSEYCIIMEYCKNGSYIRRVSKGSILRENLMHKNVSLEVIRHSNCAKRIKLSSDESKELSRCNIFDLPDEILLIILKNLDLMTLCRLNRVNKRFNYLIRDPRLYTRLNIHCSPFAKYSVNFRLDMAERDMSNIFCYFTSRCKYLQQLDLTKSIFSVEDFNNFLDNCGRRLTHLRLGYCRSINNLALLKISEICVNLKELNLDYCHRIDDEGFSYLEKLNGLEHLNLCNAHALKAECLYKILQKNQRMREVNLENSLYMRTTPATQLYKFINLCPNLEVIRLEDRILTSQDYDVLVDCKNLRKVYLPRQYTLLLLDNRKEYKPHQQFAQVLVRIVQESLVLFHIQFEFYI</sequence>
<dbReference type="PROSITE" id="PS50181">
    <property type="entry name" value="FBOX"/>
    <property type="match status" value="1"/>
</dbReference>
<organism evidence="3 4">
    <name type="scientific">Temnothorax curvispinosus</name>
    <dbReference type="NCBI Taxonomy" id="300111"/>
    <lineage>
        <taxon>Eukaryota</taxon>
        <taxon>Metazoa</taxon>
        <taxon>Ecdysozoa</taxon>
        <taxon>Arthropoda</taxon>
        <taxon>Hexapoda</taxon>
        <taxon>Insecta</taxon>
        <taxon>Pterygota</taxon>
        <taxon>Neoptera</taxon>
        <taxon>Endopterygota</taxon>
        <taxon>Hymenoptera</taxon>
        <taxon>Apocrita</taxon>
        <taxon>Aculeata</taxon>
        <taxon>Formicoidea</taxon>
        <taxon>Formicidae</taxon>
        <taxon>Myrmicinae</taxon>
        <taxon>Temnothorax</taxon>
    </lineage>
</organism>
<dbReference type="OrthoDB" id="2153609at2759"/>
<dbReference type="InterPro" id="IPR006553">
    <property type="entry name" value="Leu-rich_rpt_Cys-con_subtyp"/>
</dbReference>
<protein>
    <submittedName>
        <fullName evidence="4">F-box/LRR-repeat protein 4-like</fullName>
    </submittedName>
</protein>
<reference evidence="4" key="1">
    <citation type="submission" date="2025-08" db="UniProtKB">
        <authorList>
            <consortium name="RefSeq"/>
        </authorList>
    </citation>
    <scope>IDENTIFICATION</scope>
    <source>
        <tissue evidence="4">Whole body</tissue>
    </source>
</reference>
<dbReference type="AlphaFoldDB" id="A0A6J1RK43"/>
<accession>A0A6J1RK43</accession>
<dbReference type="SUPFAM" id="SSF56112">
    <property type="entry name" value="Protein kinase-like (PK-like)"/>
    <property type="match status" value="1"/>
</dbReference>
<dbReference type="PANTHER" id="PTHR13318">
    <property type="entry name" value="PARTNER OF PAIRED, ISOFORM B-RELATED"/>
    <property type="match status" value="1"/>
</dbReference>
<dbReference type="SMART" id="SM00367">
    <property type="entry name" value="LRR_CC"/>
    <property type="match status" value="2"/>
</dbReference>